<evidence type="ECO:0008006" key="5">
    <source>
        <dbReference type="Google" id="ProtNLM"/>
    </source>
</evidence>
<keyword evidence="2" id="KW-0732">Signal</keyword>
<dbReference type="Pfam" id="PF12006">
    <property type="entry name" value="DUF3500"/>
    <property type="match status" value="1"/>
</dbReference>
<comment type="caution">
    <text evidence="3">The sequence shown here is derived from an EMBL/GenBank/DDBJ whole genome shotgun (WGS) entry which is preliminary data.</text>
</comment>
<accession>A0A2N0Z1D6</accession>
<dbReference type="Proteomes" id="UP000233375">
    <property type="component" value="Unassembled WGS sequence"/>
</dbReference>
<dbReference type="PROSITE" id="PS51257">
    <property type="entry name" value="PROKAR_LIPOPROTEIN"/>
    <property type="match status" value="1"/>
</dbReference>
<dbReference type="OrthoDB" id="581140at2"/>
<dbReference type="RefSeq" id="WP_101177591.1">
    <property type="nucleotide sequence ID" value="NZ_PISE01000026.1"/>
</dbReference>
<protein>
    <recommendedName>
        <fullName evidence="5">DUF3500 domain-containing protein</fullName>
    </recommendedName>
</protein>
<evidence type="ECO:0000256" key="2">
    <source>
        <dbReference type="SAM" id="SignalP"/>
    </source>
</evidence>
<evidence type="ECO:0000256" key="1">
    <source>
        <dbReference type="SAM" id="MobiDB-lite"/>
    </source>
</evidence>
<evidence type="ECO:0000313" key="3">
    <source>
        <dbReference type="EMBL" id="PKG23318.1"/>
    </source>
</evidence>
<dbReference type="EMBL" id="PISE01000026">
    <property type="protein sequence ID" value="PKG23318.1"/>
    <property type="molecule type" value="Genomic_DNA"/>
</dbReference>
<organism evidence="3 4">
    <name type="scientific">Niallia nealsonii</name>
    <dbReference type="NCBI Taxonomy" id="115979"/>
    <lineage>
        <taxon>Bacteria</taxon>
        <taxon>Bacillati</taxon>
        <taxon>Bacillota</taxon>
        <taxon>Bacilli</taxon>
        <taxon>Bacillales</taxon>
        <taxon>Bacillaceae</taxon>
        <taxon>Niallia</taxon>
    </lineage>
</organism>
<reference evidence="3 4" key="1">
    <citation type="journal article" date="2003" name="Int. J. Syst. Evol. Microbiol.">
        <title>Bacillus nealsonii sp. nov., isolated from a spacecraft-assembly facility, whose spores are gamma-radiation resistant.</title>
        <authorList>
            <person name="Venkateswaran K."/>
            <person name="Kempf M."/>
            <person name="Chen F."/>
            <person name="Satomi M."/>
            <person name="Nicholson W."/>
            <person name="Kern R."/>
        </authorList>
    </citation>
    <scope>NUCLEOTIDE SEQUENCE [LARGE SCALE GENOMIC DNA]</scope>
    <source>
        <strain evidence="3 4">FO-92</strain>
    </source>
</reference>
<gene>
    <name evidence="3" type="ORF">CWS01_12785</name>
</gene>
<feature type="region of interest" description="Disordered" evidence="1">
    <location>
        <begin position="27"/>
        <end position="50"/>
    </location>
</feature>
<proteinExistence type="predicted"/>
<feature type="chain" id="PRO_5038924226" description="DUF3500 domain-containing protein" evidence="2">
    <location>
        <begin position="21"/>
        <end position="386"/>
    </location>
</feature>
<keyword evidence="4" id="KW-1185">Reference proteome</keyword>
<dbReference type="PANTHER" id="PTHR37489">
    <property type="entry name" value="DUF3500 DOMAIN-CONTAINING PROTEIN"/>
    <property type="match status" value="1"/>
</dbReference>
<dbReference type="InterPro" id="IPR021889">
    <property type="entry name" value="DUF3500"/>
</dbReference>
<feature type="signal peptide" evidence="2">
    <location>
        <begin position="1"/>
        <end position="20"/>
    </location>
</feature>
<evidence type="ECO:0000313" key="4">
    <source>
        <dbReference type="Proteomes" id="UP000233375"/>
    </source>
</evidence>
<dbReference type="AlphaFoldDB" id="A0A2N0Z1D6"/>
<feature type="compositionally biased region" description="Low complexity" evidence="1">
    <location>
        <begin position="27"/>
        <end position="38"/>
    </location>
</feature>
<name>A0A2N0Z1D6_9BACI</name>
<sequence>MKKKHALLGFILAASLTAIVSGCGNNEESQNNNQNQGGPPSGGGMGSATVDTDSIVTDVGATLDEAVSVSDDSGSVDKKATKLAKAFLETLSDEQQKSIQYDLTAENAATWSNLPVDIVQRNGILLGSLSEESLKAAKKLFYVALGEQGYEQLVKNLKAEEKLGESSSSYDADLYYVSILGDVSDSSAWILQVGGHHYANNFTFNAEQTGATPFFIGIEPQTFETSDGETIEALATRKDAVYSMIDSLSDDQQSEAKITDQFDDVLVGPGNDGNFPTESEGVLVSELSEKQQELVKAAIKAWVTDVNEEDQKELLDAYLSDESLAKTYVAWSGSTDPEDVGSYIRIDGPRVWIEFAVQSGIVIKDKVHFHTIWRDKEADYGGEFNS</sequence>
<dbReference type="PANTHER" id="PTHR37489:SF1">
    <property type="entry name" value="DUF3500 DOMAIN-CONTAINING PROTEIN"/>
    <property type="match status" value="1"/>
</dbReference>